<dbReference type="AlphaFoldDB" id="A0A553NUU3"/>
<evidence type="ECO:0000256" key="4">
    <source>
        <dbReference type="ARBA" id="ARBA00023065"/>
    </source>
</evidence>
<evidence type="ECO:0000313" key="9">
    <source>
        <dbReference type="EMBL" id="TRY69186.1"/>
    </source>
</evidence>
<feature type="compositionally biased region" description="Low complexity" evidence="7">
    <location>
        <begin position="732"/>
        <end position="745"/>
    </location>
</feature>
<gene>
    <name evidence="9" type="ORF">TCAL_03070</name>
</gene>
<organism evidence="9 10">
    <name type="scientific">Tigriopus californicus</name>
    <name type="common">Marine copepod</name>
    <dbReference type="NCBI Taxonomy" id="6832"/>
    <lineage>
        <taxon>Eukaryota</taxon>
        <taxon>Metazoa</taxon>
        <taxon>Ecdysozoa</taxon>
        <taxon>Arthropoda</taxon>
        <taxon>Crustacea</taxon>
        <taxon>Multicrustacea</taxon>
        <taxon>Hexanauplia</taxon>
        <taxon>Copepoda</taxon>
        <taxon>Harpacticoida</taxon>
        <taxon>Harpacticidae</taxon>
        <taxon>Tigriopus</taxon>
    </lineage>
</organism>
<keyword evidence="10" id="KW-1185">Reference proteome</keyword>
<keyword evidence="6" id="KW-0407">Ion channel</keyword>
<protein>
    <recommendedName>
        <fullName evidence="11">Ion transport domain-containing protein</fullName>
    </recommendedName>
</protein>
<feature type="transmembrane region" description="Helical" evidence="8">
    <location>
        <begin position="288"/>
        <end position="307"/>
    </location>
</feature>
<keyword evidence="8" id="KW-1133">Transmembrane helix</keyword>
<feature type="transmembrane region" description="Helical" evidence="8">
    <location>
        <begin position="474"/>
        <end position="497"/>
    </location>
</feature>
<dbReference type="PANTHER" id="PTHR47143:SF1">
    <property type="entry name" value="ION_TRANS DOMAIN-CONTAINING PROTEIN"/>
    <property type="match status" value="1"/>
</dbReference>
<evidence type="ECO:0000256" key="1">
    <source>
        <dbReference type="ARBA" id="ARBA00022448"/>
    </source>
</evidence>
<keyword evidence="4" id="KW-0406">Ion transport</keyword>
<feature type="transmembrane region" description="Helical" evidence="8">
    <location>
        <begin position="415"/>
        <end position="434"/>
    </location>
</feature>
<dbReference type="PANTHER" id="PTHR47143">
    <property type="entry name" value="TRANSIENT RECEPTOR POTENTIAL CATION CHANNEL PROTEIN PAINLESS"/>
    <property type="match status" value="1"/>
</dbReference>
<evidence type="ECO:0000256" key="5">
    <source>
        <dbReference type="ARBA" id="ARBA00023180"/>
    </source>
</evidence>
<keyword evidence="2" id="KW-0677">Repeat</keyword>
<evidence type="ECO:0000256" key="3">
    <source>
        <dbReference type="ARBA" id="ARBA00023043"/>
    </source>
</evidence>
<dbReference type="GO" id="GO:0022857">
    <property type="term" value="F:transmembrane transporter activity"/>
    <property type="evidence" value="ECO:0007669"/>
    <property type="project" value="TreeGrafter"/>
</dbReference>
<feature type="transmembrane region" description="Helical" evidence="8">
    <location>
        <begin position="254"/>
        <end position="276"/>
    </location>
</feature>
<evidence type="ECO:0008006" key="11">
    <source>
        <dbReference type="Google" id="ProtNLM"/>
    </source>
</evidence>
<keyword evidence="8" id="KW-0812">Transmembrane</keyword>
<proteinExistence type="predicted"/>
<evidence type="ECO:0000256" key="7">
    <source>
        <dbReference type="SAM" id="MobiDB-lite"/>
    </source>
</evidence>
<dbReference type="OrthoDB" id="5402602at2759"/>
<evidence type="ECO:0000256" key="2">
    <source>
        <dbReference type="ARBA" id="ARBA00022737"/>
    </source>
</evidence>
<feature type="region of interest" description="Disordered" evidence="7">
    <location>
        <begin position="725"/>
        <end position="747"/>
    </location>
</feature>
<dbReference type="STRING" id="6832.A0A553NUU3"/>
<dbReference type="Proteomes" id="UP000318571">
    <property type="component" value="Chromosome 1"/>
</dbReference>
<feature type="transmembrane region" description="Helical" evidence="8">
    <location>
        <begin position="345"/>
        <end position="365"/>
    </location>
</feature>
<keyword evidence="1" id="KW-0813">Transport</keyword>
<dbReference type="EMBL" id="VCGU01000010">
    <property type="protein sequence ID" value="TRY69186.1"/>
    <property type="molecule type" value="Genomic_DNA"/>
</dbReference>
<reference evidence="9 10" key="1">
    <citation type="journal article" date="2018" name="Nat. Ecol. Evol.">
        <title>Genomic signatures of mitonuclear coevolution across populations of Tigriopus californicus.</title>
        <authorList>
            <person name="Barreto F.S."/>
            <person name="Watson E.T."/>
            <person name="Lima T.G."/>
            <person name="Willett C.S."/>
            <person name="Edmands S."/>
            <person name="Li W."/>
            <person name="Burton R.S."/>
        </authorList>
    </citation>
    <scope>NUCLEOTIDE SEQUENCE [LARGE SCALE GENOMIC DNA]</scope>
    <source>
        <strain evidence="9 10">San Diego</strain>
    </source>
</reference>
<name>A0A553NUU3_TIGCA</name>
<dbReference type="GO" id="GO:1902495">
    <property type="term" value="C:transmembrane transporter complex"/>
    <property type="evidence" value="ECO:0007669"/>
    <property type="project" value="TreeGrafter"/>
</dbReference>
<keyword evidence="5" id="KW-0325">Glycoprotein</keyword>
<evidence type="ECO:0000313" key="10">
    <source>
        <dbReference type="Proteomes" id="UP000318571"/>
    </source>
</evidence>
<keyword evidence="8" id="KW-0472">Membrane</keyword>
<comment type="caution">
    <text evidence="9">The sequence shown here is derived from an EMBL/GenBank/DDBJ whole genome shotgun (WGS) entry which is preliminary data.</text>
</comment>
<evidence type="ECO:0000256" key="6">
    <source>
        <dbReference type="ARBA" id="ARBA00023303"/>
    </source>
</evidence>
<evidence type="ECO:0000256" key="8">
    <source>
        <dbReference type="SAM" id="Phobius"/>
    </source>
</evidence>
<accession>A0A553NUU3</accession>
<sequence length="772" mass="88328">MVMLQSVGNQMYMEGTDTNPPNNTYVNQDQHNQFLYIVPDQRGSIRTKRSEDVDSESYLIAEDPEQQFGRAIVKGDKDEVLKILAKYDPHDNFITSDISCQKIADDLDDRGLTCACDKLSPLNLAIFCGQTTILDVLLEHGLEKSFTFKEHLLCQHFKDPGLVFNRLCARSCDICSDLLDLRLDSNFDDPNLQQKRDTVLKIDLGILCRKPQSDSFASEMTTLIDMTHNEDLEILIHPVVGTFLHVKWQKVKRLFYVTQIYCLLFAVSTTLNAFAFSERNKTFDPNDSNVFFGITLALEIPLLIGLAQRVWLRRWNFAVDEWYPVFSLRLRWNKKKMTAPIHMPSFSWIALCELGLHLAVIGHFSSRSWPLFQRHCGIWSVLLAWVHLLNKVHQDPNYGFHVVILYAVVKDILKILLNILPLWLGIAFAVYLSFGNNLRDFSPLAFAPLALIKMTFEGDNSFFRLSKLDGTAQILYMLFILLLVVGLVNVLIGAANFKFYEIVKFREYLWSQQTILCVSEIEDSLKGLSWGLSKIQCLRCWNPVKMVSIFSEGEENCIVNVYPFDSSTRIGRTERSFKTRLSEASMRTRSIHLPVFRISDSSYQAKALDCSVPWNIWEKAKDVIELWHAKRRLREQEVLANAETEADQRPYYWNPNATTASEKSEPYYEIVDDSASFRIIRESHSLLKEIQRDLSRFPKTNVSASVPFHQAQHARTSTNIDMNHLNMFEQPGNNSSDGKGNSKSKTLSVRPGVALGVITLSAANHGPRITLH</sequence>
<dbReference type="GO" id="GO:0034220">
    <property type="term" value="P:monoatomic ion transmembrane transport"/>
    <property type="evidence" value="ECO:0007669"/>
    <property type="project" value="UniProtKB-KW"/>
</dbReference>
<dbReference type="InterPro" id="IPR052076">
    <property type="entry name" value="TRP_cation_channel"/>
</dbReference>
<keyword evidence="3" id="KW-0040">ANK repeat</keyword>